<evidence type="ECO:0000313" key="1">
    <source>
        <dbReference type="EMBL" id="WOX07225.1"/>
    </source>
</evidence>
<dbReference type="InterPro" id="IPR004165">
    <property type="entry name" value="CoA_trans_fam_I"/>
</dbReference>
<keyword evidence="2" id="KW-1185">Reference proteome</keyword>
<dbReference type="SUPFAM" id="SSF100950">
    <property type="entry name" value="NagB/RpiA/CoA transferase-like"/>
    <property type="match status" value="1"/>
</dbReference>
<dbReference type="Proteomes" id="UP001302477">
    <property type="component" value="Chromosome"/>
</dbReference>
<accession>A0AAU0N375</accession>
<dbReference type="Gene3D" id="3.30.30.40">
    <property type="match status" value="1"/>
</dbReference>
<protein>
    <submittedName>
        <fullName evidence="1">CoA-transferase</fullName>
        <ecNumber evidence="1">2.8.3.-</ecNumber>
    </submittedName>
</protein>
<dbReference type="RefSeq" id="WP_318955654.1">
    <property type="nucleotide sequence ID" value="NZ_CP137555.1"/>
</dbReference>
<dbReference type="GO" id="GO:0008410">
    <property type="term" value="F:CoA-transferase activity"/>
    <property type="evidence" value="ECO:0007669"/>
    <property type="project" value="InterPro"/>
</dbReference>
<gene>
    <name evidence="1" type="ORF">R5R33_08835</name>
</gene>
<dbReference type="EC" id="2.8.3.-" evidence="1"/>
<sequence>MATFVSLSTAIAELVRDGQQLALEGFTHLIPFAAGHEIIRQGRRDLHLVRMTPDLIYDQLIGMGCASKLTFSWGGNPGVGSLHRLRDAVENAWPRPLDLCEYSHAELAAAYSAGAAGLPSGLLQGFRDTDLYTANPDATRAVACPFSGTALTAVPAIRPDVTILHAQCADRAGNVLLRGITGAAREAALAARALLVTVEEQVESLDAGMNAIVLPSFLIDAIAVVPGGAYPSYTQGYYPRDNSFYQAWDGIARERESFLSWMNRHVLDSPDHSALLHKLGVAA</sequence>
<proteinExistence type="predicted"/>
<dbReference type="AlphaFoldDB" id="A0AAU0N375"/>
<keyword evidence="1" id="KW-0808">Transferase</keyword>
<name>A0AAU0N375_9GAMM</name>
<dbReference type="Gene3D" id="3.40.1080.10">
    <property type="entry name" value="Glutaconate Coenzyme A-transferase"/>
    <property type="match status" value="1"/>
</dbReference>
<dbReference type="KEGG" id="mpaf:R5R33_08835"/>
<dbReference type="Pfam" id="PF01144">
    <property type="entry name" value="CoA_trans"/>
    <property type="match status" value="1"/>
</dbReference>
<evidence type="ECO:0000313" key="2">
    <source>
        <dbReference type="Proteomes" id="UP001302477"/>
    </source>
</evidence>
<dbReference type="InterPro" id="IPR037171">
    <property type="entry name" value="NagB/RpiA_transferase-like"/>
</dbReference>
<organism evidence="1 2">
    <name type="scientific">Microbulbifer pacificus</name>
    <dbReference type="NCBI Taxonomy" id="407164"/>
    <lineage>
        <taxon>Bacteria</taxon>
        <taxon>Pseudomonadati</taxon>
        <taxon>Pseudomonadota</taxon>
        <taxon>Gammaproteobacteria</taxon>
        <taxon>Cellvibrionales</taxon>
        <taxon>Microbulbiferaceae</taxon>
        <taxon>Microbulbifer</taxon>
    </lineage>
</organism>
<dbReference type="SMART" id="SM00882">
    <property type="entry name" value="CoA_trans"/>
    <property type="match status" value="1"/>
</dbReference>
<dbReference type="EMBL" id="CP137555">
    <property type="protein sequence ID" value="WOX07225.1"/>
    <property type="molecule type" value="Genomic_DNA"/>
</dbReference>
<reference evidence="1 2" key="1">
    <citation type="submission" date="2023-10" db="EMBL/GenBank/DDBJ databases">
        <title>Description of Microbulbifer bruguierae sp. nov., isolated from the sediments of mangrove plant Bruguiera sexangula and comparative genomic analyses of the genus Microbulbifer.</title>
        <authorList>
            <person name="Long M."/>
        </authorList>
    </citation>
    <scope>NUCLEOTIDE SEQUENCE [LARGE SCALE GENOMIC DNA]</scope>
    <source>
        <strain evidence="1 2">SPO729</strain>
    </source>
</reference>